<dbReference type="PANTHER" id="PTHR30502">
    <property type="entry name" value="2-KETO-3-DEOXY-L-RHAMNONATE ALDOLASE"/>
    <property type="match status" value="1"/>
</dbReference>
<comment type="similarity">
    <text evidence="1">Belongs to the HpcH/HpaI aldolase family.</text>
</comment>
<keyword evidence="2" id="KW-0479">Metal-binding</keyword>
<keyword evidence="3 5" id="KW-0456">Lyase</keyword>
<name>A0A0N8NX84_PSEFL</name>
<dbReference type="Pfam" id="PF03328">
    <property type="entry name" value="HpcH_HpaI"/>
    <property type="match status" value="1"/>
</dbReference>
<dbReference type="InterPro" id="IPR040442">
    <property type="entry name" value="Pyrv_kinase-like_dom_sf"/>
</dbReference>
<protein>
    <submittedName>
        <fullName evidence="5">HpcH/HpaI aldolase/citrate lyase family protein</fullName>
    </submittedName>
</protein>
<evidence type="ECO:0000313" key="5">
    <source>
        <dbReference type="EMBL" id="KPU59489.1"/>
    </source>
</evidence>
<dbReference type="RefSeq" id="WP_057397950.1">
    <property type="nucleotide sequence ID" value="NZ_LJXB01000076.1"/>
</dbReference>
<dbReference type="PANTHER" id="PTHR30502:SF0">
    <property type="entry name" value="PHOSPHOENOLPYRUVATE CARBOXYLASE FAMILY PROTEIN"/>
    <property type="match status" value="1"/>
</dbReference>
<dbReference type="AlphaFoldDB" id="A0A0N8NX84"/>
<dbReference type="PATRIC" id="fig|294.162.peg.2870"/>
<dbReference type="InterPro" id="IPR015813">
    <property type="entry name" value="Pyrv/PenolPyrv_kinase-like_dom"/>
</dbReference>
<dbReference type="GO" id="GO:0016832">
    <property type="term" value="F:aldehyde-lyase activity"/>
    <property type="evidence" value="ECO:0007669"/>
    <property type="project" value="TreeGrafter"/>
</dbReference>
<comment type="caution">
    <text evidence="5">The sequence shown here is derived from an EMBL/GenBank/DDBJ whole genome shotgun (WGS) entry which is preliminary data.</text>
</comment>
<dbReference type="EMBL" id="LJXB01000076">
    <property type="protein sequence ID" value="KPU59489.1"/>
    <property type="molecule type" value="Genomic_DNA"/>
</dbReference>
<dbReference type="Proteomes" id="UP000050349">
    <property type="component" value="Unassembled WGS sequence"/>
</dbReference>
<dbReference type="GO" id="GO:0046872">
    <property type="term" value="F:metal ion binding"/>
    <property type="evidence" value="ECO:0007669"/>
    <property type="project" value="UniProtKB-KW"/>
</dbReference>
<gene>
    <name evidence="5" type="ORF">AN403_3087</name>
</gene>
<dbReference type="InterPro" id="IPR050251">
    <property type="entry name" value="HpcH-HpaI_aldolase"/>
</dbReference>
<evidence type="ECO:0000256" key="2">
    <source>
        <dbReference type="ARBA" id="ARBA00022723"/>
    </source>
</evidence>
<organism evidence="5 6">
    <name type="scientific">Pseudomonas fluorescens</name>
    <dbReference type="NCBI Taxonomy" id="294"/>
    <lineage>
        <taxon>Bacteria</taxon>
        <taxon>Pseudomonadati</taxon>
        <taxon>Pseudomonadota</taxon>
        <taxon>Gammaproteobacteria</taxon>
        <taxon>Pseudomonadales</taxon>
        <taxon>Pseudomonadaceae</taxon>
        <taxon>Pseudomonas</taxon>
    </lineage>
</organism>
<proteinExistence type="inferred from homology"/>
<dbReference type="InterPro" id="IPR005000">
    <property type="entry name" value="Aldolase/citrate-lyase_domain"/>
</dbReference>
<evidence type="ECO:0000256" key="1">
    <source>
        <dbReference type="ARBA" id="ARBA00005568"/>
    </source>
</evidence>
<accession>A0A0N8NX84</accession>
<dbReference type="SUPFAM" id="SSF51621">
    <property type="entry name" value="Phosphoenolpyruvate/pyruvate domain"/>
    <property type="match status" value="1"/>
</dbReference>
<dbReference type="GO" id="GO:0005737">
    <property type="term" value="C:cytoplasm"/>
    <property type="evidence" value="ECO:0007669"/>
    <property type="project" value="TreeGrafter"/>
</dbReference>
<reference evidence="5 6" key="1">
    <citation type="submission" date="2015-09" db="EMBL/GenBank/DDBJ databases">
        <authorList>
            <consortium name="Swine Surveillance"/>
        </authorList>
    </citation>
    <scope>NUCLEOTIDE SEQUENCE [LARGE SCALE GENOMIC DNA]</scope>
    <source>
        <strain evidence="5 6">S613</strain>
    </source>
</reference>
<evidence type="ECO:0000256" key="3">
    <source>
        <dbReference type="ARBA" id="ARBA00023239"/>
    </source>
</evidence>
<feature type="domain" description="HpcH/HpaI aldolase/citrate lyase" evidence="4">
    <location>
        <begin position="17"/>
        <end position="223"/>
    </location>
</feature>
<sequence>MGSNLKQQIQAQHPIAGCFISIPHPASVEACAVSGIDFICIDAEHSAVGRDTLENMIRAAECAKLPSLVRVPDAKSGWIGWALDSGADGIIVPRVETEEDAKLIVNAAYYSPKGSRGVGIARGSSYGASLLSDTENAHDHTCVIVQIETLEGVHNAQKIINVPGIDAVFIGPFDLGLSLRAVPEHERPTLESTILTIRQTCEASGINVGIFIPSAGDVKKFAEFPLKIIGTDVMHLQQGLKSIGAALSVPD</sequence>
<evidence type="ECO:0000313" key="6">
    <source>
        <dbReference type="Proteomes" id="UP000050349"/>
    </source>
</evidence>
<dbReference type="Gene3D" id="3.20.20.60">
    <property type="entry name" value="Phosphoenolpyruvate-binding domains"/>
    <property type="match status" value="1"/>
</dbReference>
<evidence type="ECO:0000259" key="4">
    <source>
        <dbReference type="Pfam" id="PF03328"/>
    </source>
</evidence>